<accession>A0A8B6HSZ7</accession>
<dbReference type="OrthoDB" id="5989380at2759"/>
<keyword evidence="3" id="KW-1185">Reference proteome</keyword>
<proteinExistence type="predicted"/>
<evidence type="ECO:0000256" key="1">
    <source>
        <dbReference type="SAM" id="MobiDB-lite"/>
    </source>
</evidence>
<sequence>MAGSNGINESTDIKAVRHKTTNFQKRSQYKHDKQSDNKKFPKKANNCDYCGRQCEKGKCPAYGKQCNSCGKYNHFSSQCRQGKYMKRRSEQSRQLL</sequence>
<dbReference type="Proteomes" id="UP000596742">
    <property type="component" value="Unassembled WGS sequence"/>
</dbReference>
<evidence type="ECO:0008006" key="4">
    <source>
        <dbReference type="Google" id="ProtNLM"/>
    </source>
</evidence>
<evidence type="ECO:0000313" key="3">
    <source>
        <dbReference type="Proteomes" id="UP000596742"/>
    </source>
</evidence>
<name>A0A8B6HSZ7_MYTGA</name>
<feature type="region of interest" description="Disordered" evidence="1">
    <location>
        <begin position="1"/>
        <end position="43"/>
    </location>
</feature>
<evidence type="ECO:0000313" key="2">
    <source>
        <dbReference type="EMBL" id="VDI84141.1"/>
    </source>
</evidence>
<dbReference type="AlphaFoldDB" id="A0A8B6HSZ7"/>
<feature type="compositionally biased region" description="Polar residues" evidence="1">
    <location>
        <begin position="1"/>
        <end position="10"/>
    </location>
</feature>
<comment type="caution">
    <text evidence="2">The sequence shown here is derived from an EMBL/GenBank/DDBJ whole genome shotgun (WGS) entry which is preliminary data.</text>
</comment>
<gene>
    <name evidence="2" type="ORF">MGAL_10B059947</name>
</gene>
<reference evidence="2" key="1">
    <citation type="submission" date="2018-11" db="EMBL/GenBank/DDBJ databases">
        <authorList>
            <person name="Alioto T."/>
            <person name="Alioto T."/>
        </authorList>
    </citation>
    <scope>NUCLEOTIDE SEQUENCE</scope>
</reference>
<feature type="compositionally biased region" description="Basic and acidic residues" evidence="1">
    <location>
        <begin position="29"/>
        <end position="39"/>
    </location>
</feature>
<dbReference type="EMBL" id="UYJE01010542">
    <property type="protein sequence ID" value="VDI84141.1"/>
    <property type="molecule type" value="Genomic_DNA"/>
</dbReference>
<organism evidence="2 3">
    <name type="scientific">Mytilus galloprovincialis</name>
    <name type="common">Mediterranean mussel</name>
    <dbReference type="NCBI Taxonomy" id="29158"/>
    <lineage>
        <taxon>Eukaryota</taxon>
        <taxon>Metazoa</taxon>
        <taxon>Spiralia</taxon>
        <taxon>Lophotrochozoa</taxon>
        <taxon>Mollusca</taxon>
        <taxon>Bivalvia</taxon>
        <taxon>Autobranchia</taxon>
        <taxon>Pteriomorphia</taxon>
        <taxon>Mytilida</taxon>
        <taxon>Mytiloidea</taxon>
        <taxon>Mytilidae</taxon>
        <taxon>Mytilinae</taxon>
        <taxon>Mytilus</taxon>
    </lineage>
</organism>
<protein>
    <recommendedName>
        <fullName evidence="4">CCHC-type domain-containing protein</fullName>
    </recommendedName>
</protein>